<gene>
    <name evidence="2" type="ORF">B6F84_02040</name>
</gene>
<proteinExistence type="predicted"/>
<dbReference type="GO" id="GO:0005737">
    <property type="term" value="C:cytoplasm"/>
    <property type="evidence" value="ECO:0007669"/>
    <property type="project" value="TreeGrafter"/>
</dbReference>
<dbReference type="OrthoDB" id="168391at2157"/>
<dbReference type="SUPFAM" id="SSF51971">
    <property type="entry name" value="Nucleotide-binding domain"/>
    <property type="match status" value="1"/>
</dbReference>
<dbReference type="GeneID" id="41589661"/>
<feature type="domain" description="FAD dependent oxidoreductase" evidence="1">
    <location>
        <begin position="137"/>
        <end position="296"/>
    </location>
</feature>
<accession>A0A1W6JXE8</accession>
<protein>
    <submittedName>
        <fullName evidence="2">FAD-dependent oxidoreductase</fullName>
    </submittedName>
</protein>
<evidence type="ECO:0000313" key="3">
    <source>
        <dbReference type="Proteomes" id="UP000193404"/>
    </source>
</evidence>
<dbReference type="Pfam" id="PF01266">
    <property type="entry name" value="DAO"/>
    <property type="match status" value="1"/>
</dbReference>
<dbReference type="PANTHER" id="PTHR13847">
    <property type="entry name" value="SARCOSINE DEHYDROGENASE-RELATED"/>
    <property type="match status" value="1"/>
</dbReference>
<dbReference type="InterPro" id="IPR006076">
    <property type="entry name" value="FAD-dep_OxRdtase"/>
</dbReference>
<dbReference type="Gene3D" id="3.50.50.60">
    <property type="entry name" value="FAD/NAD(P)-binding domain"/>
    <property type="match status" value="1"/>
</dbReference>
<sequence>MKIAIIGSGIAGSSLYHLFKKSNDEVIVIDPRKRRIFPSLIHSLLLVDDDVLLAKKSLEFYREFNIPLKEYPSFTIGKIDKRLLDEWTEAGARIEEKYINWLNTEGIYAENGDRLVYINTMINNVPIIKMPAKITEKENKAIVTVNGKEISADLFILSAGPWNNELFNVKTKSYYCWASLSITEHAKLDKMFIYDYELNFYSRPFLGLGINTAIIGDGAIIEAKPGTKLKVDPYEVLNRAKKRLGNVTPIYTSGEFCEGTPDMRPMYGRILDNLYFVGGFNGYGAEVGPGVAKLLYEFIKSGKENRKYMLDRFKNVKDFSLGKEPHEL</sequence>
<dbReference type="EMBL" id="CP020477">
    <property type="protein sequence ID" value="ARM74925.1"/>
    <property type="molecule type" value="Genomic_DNA"/>
</dbReference>
<keyword evidence="3" id="KW-1185">Reference proteome</keyword>
<dbReference type="KEGG" id="aman:B6F84_02040"/>
<evidence type="ECO:0000313" key="2">
    <source>
        <dbReference type="EMBL" id="ARM74925.1"/>
    </source>
</evidence>
<dbReference type="Proteomes" id="UP000193404">
    <property type="component" value="Chromosome"/>
</dbReference>
<dbReference type="AlphaFoldDB" id="A0A1W6JXE8"/>
<evidence type="ECO:0000259" key="1">
    <source>
        <dbReference type="Pfam" id="PF01266"/>
    </source>
</evidence>
<dbReference type="InterPro" id="IPR036188">
    <property type="entry name" value="FAD/NAD-bd_sf"/>
</dbReference>
<name>A0A1W6JXE8_9CREN</name>
<dbReference type="STRING" id="282676.B6F84_02040"/>
<reference evidence="2 3" key="1">
    <citation type="submission" date="2017-03" db="EMBL/GenBank/DDBJ databases">
        <title>Sulfur activation and transportation mechanism of thermophilic Archaea Acidianus manzaensis YN-25.</title>
        <authorList>
            <person name="Ma Y."/>
            <person name="Yang Y."/>
            <person name="Xia J."/>
        </authorList>
    </citation>
    <scope>NUCLEOTIDE SEQUENCE [LARGE SCALE GENOMIC DNA]</scope>
    <source>
        <strain evidence="2 3">YN-25</strain>
    </source>
</reference>
<dbReference type="RefSeq" id="WP_148690679.1">
    <property type="nucleotide sequence ID" value="NZ_CP020477.1"/>
</dbReference>
<organism evidence="2 3">
    <name type="scientific">Acidianus manzaensis</name>
    <dbReference type="NCBI Taxonomy" id="282676"/>
    <lineage>
        <taxon>Archaea</taxon>
        <taxon>Thermoproteota</taxon>
        <taxon>Thermoprotei</taxon>
        <taxon>Sulfolobales</taxon>
        <taxon>Sulfolobaceae</taxon>
        <taxon>Acidianus</taxon>
    </lineage>
</organism>
<dbReference type="Gene3D" id="3.30.9.10">
    <property type="entry name" value="D-Amino Acid Oxidase, subunit A, domain 2"/>
    <property type="match status" value="1"/>
</dbReference>